<keyword evidence="1" id="KW-1133">Transmembrane helix</keyword>
<feature type="transmembrane region" description="Helical" evidence="1">
    <location>
        <begin position="12"/>
        <end position="35"/>
    </location>
</feature>
<keyword evidence="1" id="KW-0472">Membrane</keyword>
<organism evidence="2 3">
    <name type="scientific">Phytohabitans aurantiacus</name>
    <dbReference type="NCBI Taxonomy" id="3016789"/>
    <lineage>
        <taxon>Bacteria</taxon>
        <taxon>Bacillati</taxon>
        <taxon>Actinomycetota</taxon>
        <taxon>Actinomycetes</taxon>
        <taxon>Micromonosporales</taxon>
        <taxon>Micromonosporaceae</taxon>
    </lineage>
</organism>
<evidence type="ECO:0000256" key="1">
    <source>
        <dbReference type="SAM" id="Phobius"/>
    </source>
</evidence>
<protein>
    <submittedName>
        <fullName evidence="2">Membrane protein</fullName>
    </submittedName>
</protein>
<feature type="transmembrane region" description="Helical" evidence="1">
    <location>
        <begin position="236"/>
        <end position="256"/>
    </location>
</feature>
<accession>A0ABQ5QUL1</accession>
<reference evidence="2" key="1">
    <citation type="submission" date="2022-12" db="EMBL/GenBank/DDBJ databases">
        <title>New Phytohabitans aurantiacus sp. RD004123 nov., an actinomycete isolated from soil.</title>
        <authorList>
            <person name="Triningsih D.W."/>
            <person name="Harunari E."/>
            <person name="Igarashi Y."/>
        </authorList>
    </citation>
    <scope>NUCLEOTIDE SEQUENCE</scope>
    <source>
        <strain evidence="2">RD004123</strain>
    </source>
</reference>
<gene>
    <name evidence="2" type="ORF">Pa4123_35480</name>
</gene>
<sequence length="335" mass="33405">MAQPQAHRQPPALVLGAVIAVAVVLFQALLVPLFVAPVAEPEPHDLPVIVAGPAPAASAFADQLTSARPGAFEITTVADAAAADEALRDREAYAAFVVGADGVALHTASGASPTVASLLTQATQQFSGGQPVQVTDVVPTDTNDPRGAGFSSGFLPLAMTSLAIGAVLALVLRKRGPRLLGLATYATLAGLVAAAVLQYWLGVIPGDYLMNAAAIGLFALAAAATVAGLGSLLGRAGVMLGALLVFLVANPLSAVGSAPELLPEPWGAVGQLLPVGAGATLLRSTAYFDGAGGGTAALILAAYALVGLALVAIRRGTRPERPTRASAPEAELVAA</sequence>
<keyword evidence="3" id="KW-1185">Reference proteome</keyword>
<dbReference type="EMBL" id="BSDI01000015">
    <property type="protein sequence ID" value="GLH98273.1"/>
    <property type="molecule type" value="Genomic_DNA"/>
</dbReference>
<dbReference type="Proteomes" id="UP001144280">
    <property type="component" value="Unassembled WGS sequence"/>
</dbReference>
<dbReference type="RefSeq" id="WP_281896989.1">
    <property type="nucleotide sequence ID" value="NZ_BSDI01000015.1"/>
</dbReference>
<feature type="transmembrane region" description="Helical" evidence="1">
    <location>
        <begin position="153"/>
        <end position="172"/>
    </location>
</feature>
<feature type="transmembrane region" description="Helical" evidence="1">
    <location>
        <begin position="291"/>
        <end position="313"/>
    </location>
</feature>
<proteinExistence type="predicted"/>
<feature type="transmembrane region" description="Helical" evidence="1">
    <location>
        <begin position="179"/>
        <end position="202"/>
    </location>
</feature>
<evidence type="ECO:0000313" key="2">
    <source>
        <dbReference type="EMBL" id="GLH98273.1"/>
    </source>
</evidence>
<keyword evidence="1" id="KW-0812">Transmembrane</keyword>
<feature type="transmembrane region" description="Helical" evidence="1">
    <location>
        <begin position="208"/>
        <end position="229"/>
    </location>
</feature>
<name>A0ABQ5QUL1_9ACTN</name>
<evidence type="ECO:0000313" key="3">
    <source>
        <dbReference type="Proteomes" id="UP001144280"/>
    </source>
</evidence>
<comment type="caution">
    <text evidence="2">The sequence shown here is derived from an EMBL/GenBank/DDBJ whole genome shotgun (WGS) entry which is preliminary data.</text>
</comment>